<evidence type="ECO:0000256" key="3">
    <source>
        <dbReference type="ARBA" id="ARBA00022827"/>
    </source>
</evidence>
<keyword evidence="3" id="KW-0274">FAD</keyword>
<feature type="chain" id="PRO_5007862373" description="Flavoprotein" evidence="4">
    <location>
        <begin position="22"/>
        <end position="443"/>
    </location>
</feature>
<feature type="signal peptide" evidence="4">
    <location>
        <begin position="1"/>
        <end position="21"/>
    </location>
</feature>
<dbReference type="PANTHER" id="PTHR42887">
    <property type="entry name" value="OS12G0638800 PROTEIN"/>
    <property type="match status" value="1"/>
</dbReference>
<dbReference type="EMBL" id="LVWG01000009">
    <property type="protein sequence ID" value="KZK75147.1"/>
    <property type="molecule type" value="Genomic_DNA"/>
</dbReference>
<evidence type="ECO:0000256" key="4">
    <source>
        <dbReference type="SAM" id="SignalP"/>
    </source>
</evidence>
<dbReference type="Pfam" id="PF22780">
    <property type="entry name" value="HI0933_like_1st"/>
    <property type="match status" value="1"/>
</dbReference>
<evidence type="ECO:0000259" key="5">
    <source>
        <dbReference type="Pfam" id="PF03486"/>
    </source>
</evidence>
<keyword evidence="4" id="KW-0732">Signal</keyword>
<name>A0A165MEC3_PELLU</name>
<organism evidence="7 8">
    <name type="scientific">Pelodictyon luteolum</name>
    <dbReference type="NCBI Taxonomy" id="1100"/>
    <lineage>
        <taxon>Bacteria</taxon>
        <taxon>Pseudomonadati</taxon>
        <taxon>Chlorobiota</taxon>
        <taxon>Chlorobiia</taxon>
        <taxon>Chlorobiales</taxon>
        <taxon>Chlorobiaceae</taxon>
        <taxon>Chlorobium/Pelodictyon group</taxon>
        <taxon>Pelodictyon</taxon>
    </lineage>
</organism>
<evidence type="ECO:0000313" key="7">
    <source>
        <dbReference type="EMBL" id="KZK75147.1"/>
    </source>
</evidence>
<dbReference type="PANTHER" id="PTHR42887:SF2">
    <property type="entry name" value="OS12G0638800 PROTEIN"/>
    <property type="match status" value="1"/>
</dbReference>
<gene>
    <name evidence="7" type="ORF">A3K90_05345</name>
</gene>
<evidence type="ECO:0000259" key="6">
    <source>
        <dbReference type="Pfam" id="PF22780"/>
    </source>
</evidence>
<dbReference type="InterPro" id="IPR057661">
    <property type="entry name" value="RsdA/BaiN/AoA(So)_Rossmann"/>
</dbReference>
<dbReference type="RefSeq" id="WP_303680703.1">
    <property type="nucleotide sequence ID" value="NZ_LVWG01000009.1"/>
</dbReference>
<dbReference type="InterPro" id="IPR055178">
    <property type="entry name" value="RsdA/BaiN/AoA(So)-like_dom"/>
</dbReference>
<sequence length="443" mass="46741">MKHCRVAIIGGGASGMAAALAALRVPVQGGGSKAEGSVVVFERNRRTGEKIRISGGGKCNLTHAGPVDAILEEGFLRKGERRFLRHALHSFTNEDITAMMDAEGVGLEVRPDGKVFTAGGDANAVAEALSRRMQRAGSMLMYASRVMRVKRREGMFELDTEGGMFRAERLIIATGGASWPQLGTTGDGVRFGVSLGHKKTPLSPALAPVYLIDPPCNGLSGIALRSVTLHASSGKEKSSRNGDVLFTHRGLSGPAVLSLSRDVALIMQSTGSCSMMADLFPFHEEAALEDELLLHAARNGGQMVRKFLQSCPIAPTGRITGGNHPNGTIPTAFVACILRHAGIGDDTVWGGLQKKARHSLLSVLKRFPLGSVSKVPMEQGEVSAGGVVLGEVNPKTMESRLVPGLYFAGEVLDYTGEIGGYNLQAAFSTGWLAGTSAAQPPQE</sequence>
<evidence type="ECO:0000256" key="2">
    <source>
        <dbReference type="ARBA" id="ARBA00022630"/>
    </source>
</evidence>
<evidence type="ECO:0000313" key="8">
    <source>
        <dbReference type="Proteomes" id="UP000076481"/>
    </source>
</evidence>
<dbReference type="SUPFAM" id="SSF51905">
    <property type="entry name" value="FAD/NAD(P)-binding domain"/>
    <property type="match status" value="1"/>
</dbReference>
<dbReference type="InterPro" id="IPR004792">
    <property type="entry name" value="BaiN-like"/>
</dbReference>
<feature type="domain" description="RsdA/BaiN/AoA(So)-like insert" evidence="6">
    <location>
        <begin position="204"/>
        <end position="309"/>
    </location>
</feature>
<comment type="cofactor">
    <cofactor evidence="1">
        <name>FAD</name>
        <dbReference type="ChEBI" id="CHEBI:57692"/>
    </cofactor>
</comment>
<feature type="domain" description="RsdA/BaiN/AoA(So)-like Rossmann fold-like" evidence="5">
    <location>
        <begin position="5"/>
        <end position="435"/>
    </location>
</feature>
<dbReference type="InterPro" id="IPR023166">
    <property type="entry name" value="BaiN-like_dom_sf"/>
</dbReference>
<dbReference type="SUPFAM" id="SSF160996">
    <property type="entry name" value="HI0933 insert domain-like"/>
    <property type="match status" value="1"/>
</dbReference>
<dbReference type="Gene3D" id="3.50.50.60">
    <property type="entry name" value="FAD/NAD(P)-binding domain"/>
    <property type="match status" value="1"/>
</dbReference>
<dbReference type="Proteomes" id="UP000076481">
    <property type="component" value="Unassembled WGS sequence"/>
</dbReference>
<dbReference type="InterPro" id="IPR036188">
    <property type="entry name" value="FAD/NAD-bd_sf"/>
</dbReference>
<dbReference type="Gene3D" id="1.10.8.260">
    <property type="entry name" value="HI0933 insert domain-like"/>
    <property type="match status" value="1"/>
</dbReference>
<keyword evidence="2" id="KW-0285">Flavoprotein</keyword>
<dbReference type="Pfam" id="PF03486">
    <property type="entry name" value="HI0933_like"/>
    <property type="match status" value="1"/>
</dbReference>
<reference evidence="7 8" key="1">
    <citation type="submission" date="2016-03" db="EMBL/GenBank/DDBJ databases">
        <title>Speciation and ecological success in dimly lit waters: horizontal gene transfer in a green sulfur bacteria bloom unveiled by metagenomic assembly.</title>
        <authorList>
            <person name="Llorens-Mares T."/>
            <person name="Liu Z."/>
            <person name="Allen L.Z."/>
            <person name="Rusch D.B."/>
            <person name="Craig M.T."/>
            <person name="Dupont C.L."/>
            <person name="Bryant D.A."/>
            <person name="Casamayor E.O."/>
        </authorList>
    </citation>
    <scope>NUCLEOTIDE SEQUENCE [LARGE SCALE GENOMIC DNA]</scope>
    <source>
        <strain evidence="7">CIII</strain>
    </source>
</reference>
<dbReference type="AlphaFoldDB" id="A0A165MEC3"/>
<proteinExistence type="predicted"/>
<accession>A0A165MEC3</accession>
<dbReference type="PRINTS" id="PR00368">
    <property type="entry name" value="FADPNR"/>
</dbReference>
<protein>
    <recommendedName>
        <fullName evidence="9">Flavoprotein</fullName>
    </recommendedName>
</protein>
<comment type="caution">
    <text evidence="7">The sequence shown here is derived from an EMBL/GenBank/DDBJ whole genome shotgun (WGS) entry which is preliminary data.</text>
</comment>
<dbReference type="Gene3D" id="2.40.30.10">
    <property type="entry name" value="Translation factors"/>
    <property type="match status" value="1"/>
</dbReference>
<evidence type="ECO:0008006" key="9">
    <source>
        <dbReference type="Google" id="ProtNLM"/>
    </source>
</evidence>
<dbReference type="NCBIfam" id="TIGR00275">
    <property type="entry name" value="aminoacetone oxidase family FAD-binding enzyme"/>
    <property type="match status" value="1"/>
</dbReference>
<evidence type="ECO:0000256" key="1">
    <source>
        <dbReference type="ARBA" id="ARBA00001974"/>
    </source>
</evidence>